<sequence length="240" mass="24053">MGGGETGGPETSEPETRVPELGRINVGLQIAAAIGLVAIAIGAMWGLGTFRKTPDGSAEAGKPAVCEPPKAEDGAEYPALCAALNRADLPTLLGVPGEHVSLAHSAGSTFTGADGTKQTEAAAEVQLGSYNVQLIDHQGISVTDLVGLTLSAEPTTVLGHPAASYSDHTIEISFTGGQSGGGSGPGGIARHLVVAKTGKRDGSSFELAVWRQDGGTPDTAALLRIAEKVLPAAPGWAAGS</sequence>
<keyword evidence="1" id="KW-0472">Membrane</keyword>
<gene>
    <name evidence="2" type="ORF">DN069_03410</name>
</gene>
<evidence type="ECO:0000313" key="3">
    <source>
        <dbReference type="Proteomes" id="UP000248889"/>
    </source>
</evidence>
<evidence type="ECO:0000256" key="1">
    <source>
        <dbReference type="SAM" id="Phobius"/>
    </source>
</evidence>
<dbReference type="OrthoDB" id="3872863at2"/>
<organism evidence="2 3">
    <name type="scientific">Streptacidiphilus pinicola</name>
    <dbReference type="NCBI Taxonomy" id="2219663"/>
    <lineage>
        <taxon>Bacteria</taxon>
        <taxon>Bacillati</taxon>
        <taxon>Actinomycetota</taxon>
        <taxon>Actinomycetes</taxon>
        <taxon>Kitasatosporales</taxon>
        <taxon>Streptomycetaceae</taxon>
        <taxon>Streptacidiphilus</taxon>
    </lineage>
</organism>
<comment type="caution">
    <text evidence="2">The sequence shown here is derived from an EMBL/GenBank/DDBJ whole genome shotgun (WGS) entry which is preliminary data.</text>
</comment>
<keyword evidence="1" id="KW-0812">Transmembrane</keyword>
<evidence type="ECO:0000313" key="2">
    <source>
        <dbReference type="EMBL" id="RAG87020.1"/>
    </source>
</evidence>
<dbReference type="AlphaFoldDB" id="A0A2X0KJY0"/>
<proteinExistence type="predicted"/>
<dbReference type="EMBL" id="QKYN01000014">
    <property type="protein sequence ID" value="RAG87020.1"/>
    <property type="molecule type" value="Genomic_DNA"/>
</dbReference>
<protein>
    <submittedName>
        <fullName evidence="2">Uncharacterized protein</fullName>
    </submittedName>
</protein>
<keyword evidence="1" id="KW-1133">Transmembrane helix</keyword>
<keyword evidence="3" id="KW-1185">Reference proteome</keyword>
<dbReference type="RefSeq" id="WP_111499294.1">
    <property type="nucleotide sequence ID" value="NZ_QKYN01000014.1"/>
</dbReference>
<name>A0A2X0KJY0_9ACTN</name>
<feature type="transmembrane region" description="Helical" evidence="1">
    <location>
        <begin position="26"/>
        <end position="47"/>
    </location>
</feature>
<reference evidence="2 3" key="1">
    <citation type="submission" date="2018-06" db="EMBL/GenBank/DDBJ databases">
        <title>Streptacidiphilus pinicola sp. nov., isolated from pine grove soil.</title>
        <authorList>
            <person name="Roh S.G."/>
            <person name="Park S."/>
            <person name="Kim M.-K."/>
            <person name="Yun B.-R."/>
            <person name="Park J."/>
            <person name="Kim M.J."/>
            <person name="Kim Y.S."/>
            <person name="Kim S.B."/>
        </authorList>
    </citation>
    <scope>NUCLEOTIDE SEQUENCE [LARGE SCALE GENOMIC DNA]</scope>
    <source>
        <strain evidence="2 3">MMS16-CNU450</strain>
    </source>
</reference>
<dbReference type="Pfam" id="PF19721">
    <property type="entry name" value="DUF6215"/>
    <property type="match status" value="1"/>
</dbReference>
<dbReference type="Proteomes" id="UP000248889">
    <property type="component" value="Unassembled WGS sequence"/>
</dbReference>
<dbReference type="InterPro" id="IPR046187">
    <property type="entry name" value="DUF6215"/>
</dbReference>
<accession>A0A2X0KJY0</accession>